<reference evidence="2" key="2">
    <citation type="submission" date="2020-11" db="EMBL/GenBank/DDBJ databases">
        <authorList>
            <person name="McCartney M.A."/>
            <person name="Auch B."/>
            <person name="Kono T."/>
            <person name="Mallez S."/>
            <person name="Becker A."/>
            <person name="Gohl D.M."/>
            <person name="Silverstein K.A.T."/>
            <person name="Koren S."/>
            <person name="Bechman K.B."/>
            <person name="Herman A."/>
            <person name="Abrahante J.E."/>
            <person name="Garbe J."/>
        </authorList>
    </citation>
    <scope>NUCLEOTIDE SEQUENCE</scope>
    <source>
        <strain evidence="2">Duluth1</strain>
        <tissue evidence="2">Whole animal</tissue>
    </source>
</reference>
<organism evidence="2 3">
    <name type="scientific">Dreissena polymorpha</name>
    <name type="common">Zebra mussel</name>
    <name type="synonym">Mytilus polymorpha</name>
    <dbReference type="NCBI Taxonomy" id="45954"/>
    <lineage>
        <taxon>Eukaryota</taxon>
        <taxon>Metazoa</taxon>
        <taxon>Spiralia</taxon>
        <taxon>Lophotrochozoa</taxon>
        <taxon>Mollusca</taxon>
        <taxon>Bivalvia</taxon>
        <taxon>Autobranchia</taxon>
        <taxon>Heteroconchia</taxon>
        <taxon>Euheterodonta</taxon>
        <taxon>Imparidentia</taxon>
        <taxon>Neoheterodontei</taxon>
        <taxon>Myida</taxon>
        <taxon>Dreissenoidea</taxon>
        <taxon>Dreissenidae</taxon>
        <taxon>Dreissena</taxon>
    </lineage>
</organism>
<proteinExistence type="predicted"/>
<accession>A0A9D4JEF7</accession>
<evidence type="ECO:0000256" key="1">
    <source>
        <dbReference type="SAM" id="Phobius"/>
    </source>
</evidence>
<keyword evidence="3" id="KW-1185">Reference proteome</keyword>
<dbReference type="Proteomes" id="UP000828390">
    <property type="component" value="Unassembled WGS sequence"/>
</dbReference>
<keyword evidence="1" id="KW-0472">Membrane</keyword>
<protein>
    <submittedName>
        <fullName evidence="2">Uncharacterized protein</fullName>
    </submittedName>
</protein>
<comment type="caution">
    <text evidence="2">The sequence shown here is derived from an EMBL/GenBank/DDBJ whole genome shotgun (WGS) entry which is preliminary data.</text>
</comment>
<reference evidence="2" key="1">
    <citation type="journal article" date="2019" name="bioRxiv">
        <title>The Genome of the Zebra Mussel, Dreissena polymorpha: A Resource for Invasive Species Research.</title>
        <authorList>
            <person name="McCartney M.A."/>
            <person name="Auch B."/>
            <person name="Kono T."/>
            <person name="Mallez S."/>
            <person name="Zhang Y."/>
            <person name="Obille A."/>
            <person name="Becker A."/>
            <person name="Abrahante J.E."/>
            <person name="Garbe J."/>
            <person name="Badalamenti J.P."/>
            <person name="Herman A."/>
            <person name="Mangelson H."/>
            <person name="Liachko I."/>
            <person name="Sullivan S."/>
            <person name="Sone E.D."/>
            <person name="Koren S."/>
            <person name="Silverstein K.A.T."/>
            <person name="Beckman K.B."/>
            <person name="Gohl D.M."/>
        </authorList>
    </citation>
    <scope>NUCLEOTIDE SEQUENCE</scope>
    <source>
        <strain evidence="2">Duluth1</strain>
        <tissue evidence="2">Whole animal</tissue>
    </source>
</reference>
<gene>
    <name evidence="2" type="ORF">DPMN_135197</name>
</gene>
<evidence type="ECO:0000313" key="2">
    <source>
        <dbReference type="EMBL" id="KAH3806869.1"/>
    </source>
</evidence>
<keyword evidence="1" id="KW-0812">Transmembrane</keyword>
<sequence>MRAFIRFRTFARIYSFSSPSMSVVRLARTTGFGIVIPVLADQMMSSLKTVSIASVCALVTLVLGARHCLAGGN</sequence>
<keyword evidence="1" id="KW-1133">Transmembrane helix</keyword>
<evidence type="ECO:0000313" key="3">
    <source>
        <dbReference type="Proteomes" id="UP000828390"/>
    </source>
</evidence>
<dbReference type="AlphaFoldDB" id="A0A9D4JEF7"/>
<feature type="transmembrane region" description="Helical" evidence="1">
    <location>
        <begin position="50"/>
        <end position="69"/>
    </location>
</feature>
<dbReference type="EMBL" id="JAIWYP010000006">
    <property type="protein sequence ID" value="KAH3806869.1"/>
    <property type="molecule type" value="Genomic_DNA"/>
</dbReference>
<name>A0A9D4JEF7_DREPO</name>